<evidence type="ECO:0000313" key="1">
    <source>
        <dbReference type="EMBL" id="EGC44837.1"/>
    </source>
</evidence>
<dbReference type="VEuPathDB" id="FungiDB:I7I53_03531"/>
<accession>F0UEV7</accession>
<dbReference type="EMBL" id="DS990638">
    <property type="protein sequence ID" value="EGC44837.1"/>
    <property type="molecule type" value="Genomic_DNA"/>
</dbReference>
<name>F0UEV7_AJEC8</name>
<gene>
    <name evidence="1" type="ORF">HCEG_04052</name>
</gene>
<proteinExistence type="predicted"/>
<reference evidence="2" key="1">
    <citation type="submission" date="2008-07" db="EMBL/GenBank/DDBJ databases">
        <title>Annotation of Ajellomyces capsulatus strain H88.</title>
        <authorList>
            <person name="Champion M."/>
            <person name="Cuomo C."/>
            <person name="Ma L.-J."/>
            <person name="Henn M.R."/>
            <person name="Sil A."/>
            <person name="Goldman B."/>
            <person name="Young S.K."/>
            <person name="Kodira C.D."/>
            <person name="Zeng Q."/>
            <person name="Koehrsen M."/>
            <person name="Alvarado L."/>
            <person name="Berlin A."/>
            <person name="Borenstein D."/>
            <person name="Chen Z."/>
            <person name="Engels R."/>
            <person name="Freedman E."/>
            <person name="Gellesch M."/>
            <person name="Goldberg J."/>
            <person name="Griggs A."/>
            <person name="Gujja S."/>
            <person name="Heiman D."/>
            <person name="Hepburn T."/>
            <person name="Howarth C."/>
            <person name="Jen D."/>
            <person name="Larson L."/>
            <person name="Lewis B."/>
            <person name="Mehta T."/>
            <person name="Park D."/>
            <person name="Pearson M."/>
            <person name="Roberts A."/>
            <person name="Saif S."/>
            <person name="Shea T."/>
            <person name="Shenoy N."/>
            <person name="Sisk P."/>
            <person name="Stolte C."/>
            <person name="Sykes S."/>
            <person name="Walk T."/>
            <person name="White J."/>
            <person name="Yandava C."/>
            <person name="Klein B."/>
            <person name="McEwen J.G."/>
            <person name="Puccia R."/>
            <person name="Goldman G.H."/>
            <person name="Felipe M.S."/>
            <person name="Nino-Vega G."/>
            <person name="San-Blas G."/>
            <person name="Taylor J."/>
            <person name="Mendoza L."/>
            <person name="Galagan J."/>
            <person name="Nusbaum C."/>
            <person name="Birren B."/>
        </authorList>
    </citation>
    <scope>NUCLEOTIDE SEQUENCE [LARGE SCALE GENOMIC DNA]</scope>
    <source>
        <strain evidence="2">H88</strain>
    </source>
</reference>
<dbReference type="Proteomes" id="UP000008142">
    <property type="component" value="Unassembled WGS sequence"/>
</dbReference>
<evidence type="ECO:0000313" key="2">
    <source>
        <dbReference type="Proteomes" id="UP000008142"/>
    </source>
</evidence>
<dbReference type="OrthoDB" id="4188859at2759"/>
<dbReference type="AlphaFoldDB" id="F0UEV7"/>
<dbReference type="HOGENOM" id="CLU_1618497_0_0_1"/>
<protein>
    <submittedName>
        <fullName evidence="1">Uncharacterized protein</fullName>
    </submittedName>
</protein>
<organism evidence="2">
    <name type="scientific">Ajellomyces capsulatus (strain H88)</name>
    <name type="common">Darling's disease fungus</name>
    <name type="synonym">Histoplasma capsulatum</name>
    <dbReference type="NCBI Taxonomy" id="544711"/>
    <lineage>
        <taxon>Eukaryota</taxon>
        <taxon>Fungi</taxon>
        <taxon>Dikarya</taxon>
        <taxon>Ascomycota</taxon>
        <taxon>Pezizomycotina</taxon>
        <taxon>Eurotiomycetes</taxon>
        <taxon>Eurotiomycetidae</taxon>
        <taxon>Onygenales</taxon>
        <taxon>Ajellomycetaceae</taxon>
        <taxon>Histoplasma</taxon>
    </lineage>
</organism>
<sequence length="164" mass="18496">MSWIEHPPSHRHRRFALLPSGVCLTPEEEAQIVSRTGRKPIPPPDVVRQAWLSGKYNDEEENKVKSSSKMREPENHLLRGTDCRQNHGEVEENIANSQRNDFVIRSPSPVTKLVVLEGNSLSYREQSAVNPVWYGSPSWFVMISGWGGAWSGVAHPDTQDSTTH</sequence>